<keyword evidence="2" id="KW-1185">Reference proteome</keyword>
<dbReference type="Proteomes" id="UP000004095">
    <property type="component" value="Unassembled WGS sequence"/>
</dbReference>
<organism evidence="1 2">
    <name type="scientific">Microscilla marina ATCC 23134</name>
    <dbReference type="NCBI Taxonomy" id="313606"/>
    <lineage>
        <taxon>Bacteria</taxon>
        <taxon>Pseudomonadati</taxon>
        <taxon>Bacteroidota</taxon>
        <taxon>Cytophagia</taxon>
        <taxon>Cytophagales</taxon>
        <taxon>Microscillaceae</taxon>
        <taxon>Microscilla</taxon>
    </lineage>
</organism>
<accession>A1ZRV1</accession>
<reference evidence="1 2" key="1">
    <citation type="submission" date="2007-01" db="EMBL/GenBank/DDBJ databases">
        <authorList>
            <person name="Haygood M."/>
            <person name="Podell S."/>
            <person name="Anderson C."/>
            <person name="Hopkinson B."/>
            <person name="Roe K."/>
            <person name="Barbeau K."/>
            <person name="Gaasterland T."/>
            <person name="Ferriera S."/>
            <person name="Johnson J."/>
            <person name="Kravitz S."/>
            <person name="Beeson K."/>
            <person name="Sutton G."/>
            <person name="Rogers Y.-H."/>
            <person name="Friedman R."/>
            <person name="Frazier M."/>
            <person name="Venter J.C."/>
        </authorList>
    </citation>
    <scope>NUCLEOTIDE SEQUENCE [LARGE SCALE GENOMIC DNA]</scope>
    <source>
        <strain evidence="1 2">ATCC 23134</strain>
    </source>
</reference>
<sequence length="76" mass="8908">MYKLLSTKGIYIDTLLIHQINILLFMKNFKQLQNVTTLDKKAQQNVKGGWLDRSCPRPGMWWCEPGRCVPRGWQCP</sequence>
<dbReference type="AlphaFoldDB" id="A1ZRV1"/>
<dbReference type="EMBL" id="AAWS01000029">
    <property type="protein sequence ID" value="EAY26839.1"/>
    <property type="molecule type" value="Genomic_DNA"/>
</dbReference>
<protein>
    <submittedName>
        <fullName evidence="1">Uncharacterized protein</fullName>
    </submittedName>
</protein>
<name>A1ZRV1_MICM2</name>
<comment type="caution">
    <text evidence="1">The sequence shown here is derived from an EMBL/GenBank/DDBJ whole genome shotgun (WGS) entry which is preliminary data.</text>
</comment>
<evidence type="ECO:0000313" key="1">
    <source>
        <dbReference type="EMBL" id="EAY26839.1"/>
    </source>
</evidence>
<proteinExistence type="predicted"/>
<evidence type="ECO:0000313" key="2">
    <source>
        <dbReference type="Proteomes" id="UP000004095"/>
    </source>
</evidence>
<gene>
    <name evidence="1" type="ORF">M23134_04789</name>
</gene>